<protein>
    <submittedName>
        <fullName evidence="1">Uncharacterized protein</fullName>
    </submittedName>
</protein>
<sequence>MQPRPPDRGRWSNQQQLMFLVLVLLCTTWLQLVDARRQYDSRQVPVEQPILDGAAVHPLEDTNTWEWADSKSAVRDRAFTRQGGNRRHQDASRQPLLNRRSISKNDDDDYTVIPDDASAIATLAPAKPVRAPPSRRHQPASGITAPQAVRSLEDWEVEDFVLLATVDGDLYANDRKTGRELWHLGVEQPMIETKHHRLDSSVLDEDHSPIDHYIWAVEPNRDGELFVWVPGSNAGLTRTGLTMKRIVEELAPHASPDPPVAYIGDKKSTLITLDAATGRVLKWFGSGGTHVNQAESCLRPNALYDVDSEECSSSGTITLGRTEYTVGIQRRDGRPIATLKYTEWGPNNFDNDLGHQYHVSLDNKYITSQYDGKVYGFGFDESRARDGLPLFTHKFSAPVARVFDILRPWDVPHKTRADLVALAQPSMPSRNEEIARIRSNRIYLDHTDAGDWFALSGRAYPLIIDGPAAPVAHPSWSELGPNWDQLSGPDQSEALTGLHSLEPLRGGGYRLSLPPGTVGSTYDDLDNESLFPVPLGSAFTDSPLLNKVTQGAIDSLVQFIRNPIVVVILATLLITNHQNIRRGYQNFITHGTFRIESPSEKSAHGDRTARADVPTARIDSSPEPDVGELTTHVRIDKDPQPPEAETIDVLAVPSPPAEVQKEEEPAVVQPVVEIEVPADPSQDGNTGGDAIAEEPSLEKKKKAHRGRRGGAKHKKRKGAQRGDSGLEQGEDGPPEVRQLPTPEPEAQPPPATVVPASVMPEQKILGPVMKMGNLEVNTEEHLGMGSNGTLVFAGKFDGRDVAVKRLLIQFYDVASQETRLLRESDDHPNVIRYYSQQTHAGFLYIALERCAASLAEVIEKPHIFNDLATAGKADLPNVLYQITNGIFHLHSLRIVHRDLKPQNILVNMGKNGKPRLLVSDFGLCKKLDGGQSSFGATTGRAAGTSGWRAPELLLDDDARDAGLGELSYQSGSGSVLVQDYSSPGGSHRATRAIDIFSLGLVFFYVLTNGSHPFDCGDKYMREVNIRKGNYNLSPLQNLGDYASEAIDLVSSMLNADPKNRPSAKEVMAHPFFWSPKKRLAFLCDVSDHFEKEQRDPPSPALAKLEQESRRVIRSGDFLRWLPKEFVDSLGRQRKYTGARMLDLLRALRNKRNHYEDMSDGLKRQVGPLPDGYLSFWTVKFPELLLSCWNVVWEVQWDDTDRFREYYEPAGL</sequence>
<dbReference type="EMBL" id="CM047940">
    <property type="protein sequence ID" value="KAI9903682.1"/>
    <property type="molecule type" value="Genomic_DNA"/>
</dbReference>
<keyword evidence="2" id="KW-1185">Reference proteome</keyword>
<evidence type="ECO:0000313" key="1">
    <source>
        <dbReference type="EMBL" id="KAI9903682.1"/>
    </source>
</evidence>
<proteinExistence type="predicted"/>
<reference evidence="1" key="1">
    <citation type="submission" date="2022-10" db="EMBL/GenBank/DDBJ databases">
        <title>Complete Genome of Trichothecium roseum strain YXFP-22015, a Plant Pathogen Isolated from Citrus.</title>
        <authorList>
            <person name="Wang Y."/>
            <person name="Zhu L."/>
        </authorList>
    </citation>
    <scope>NUCLEOTIDE SEQUENCE</scope>
    <source>
        <strain evidence="1">YXFP-22015</strain>
    </source>
</reference>
<gene>
    <name evidence="1" type="ORF">N3K66_000211</name>
</gene>
<accession>A0ACC0VCS6</accession>
<comment type="caution">
    <text evidence="1">The sequence shown here is derived from an EMBL/GenBank/DDBJ whole genome shotgun (WGS) entry which is preliminary data.</text>
</comment>
<organism evidence="1 2">
    <name type="scientific">Trichothecium roseum</name>
    <dbReference type="NCBI Taxonomy" id="47278"/>
    <lineage>
        <taxon>Eukaryota</taxon>
        <taxon>Fungi</taxon>
        <taxon>Dikarya</taxon>
        <taxon>Ascomycota</taxon>
        <taxon>Pezizomycotina</taxon>
        <taxon>Sordariomycetes</taxon>
        <taxon>Hypocreomycetidae</taxon>
        <taxon>Hypocreales</taxon>
        <taxon>Hypocreales incertae sedis</taxon>
        <taxon>Trichothecium</taxon>
    </lineage>
</organism>
<name>A0ACC0VCS6_9HYPO</name>
<evidence type="ECO:0000313" key="2">
    <source>
        <dbReference type="Proteomes" id="UP001163324"/>
    </source>
</evidence>
<dbReference type="Proteomes" id="UP001163324">
    <property type="component" value="Chromosome 1"/>
</dbReference>